<organism evidence="1 2">
    <name type="scientific">Cichorium intybus</name>
    <name type="common">Chicory</name>
    <dbReference type="NCBI Taxonomy" id="13427"/>
    <lineage>
        <taxon>Eukaryota</taxon>
        <taxon>Viridiplantae</taxon>
        <taxon>Streptophyta</taxon>
        <taxon>Embryophyta</taxon>
        <taxon>Tracheophyta</taxon>
        <taxon>Spermatophyta</taxon>
        <taxon>Magnoliopsida</taxon>
        <taxon>eudicotyledons</taxon>
        <taxon>Gunneridae</taxon>
        <taxon>Pentapetalae</taxon>
        <taxon>asterids</taxon>
        <taxon>campanulids</taxon>
        <taxon>Asterales</taxon>
        <taxon>Asteraceae</taxon>
        <taxon>Cichorioideae</taxon>
        <taxon>Cichorieae</taxon>
        <taxon>Cichoriinae</taxon>
        <taxon>Cichorium</taxon>
    </lineage>
</organism>
<keyword evidence="2" id="KW-1185">Reference proteome</keyword>
<sequence length="133" mass="15386">MSTAKFHLQSTTAPPRQPRNHHNLITTCCRHHLSLSLRILNYTPTSSIGALQKPHIYQIIIPYIHPLSFSPKYIPDAPSICSPSSGSVLFNHWNLDFNKSRCIARQRKKFEKGHKYSYDWRTKKPTIFRATAQ</sequence>
<dbReference type="Proteomes" id="UP001055811">
    <property type="component" value="Linkage Group LG09"/>
</dbReference>
<reference evidence="1 2" key="2">
    <citation type="journal article" date="2022" name="Mol. Ecol. Resour.">
        <title>The genomes of chicory, endive, great burdock and yacon provide insights into Asteraceae paleo-polyploidization history and plant inulin production.</title>
        <authorList>
            <person name="Fan W."/>
            <person name="Wang S."/>
            <person name="Wang H."/>
            <person name="Wang A."/>
            <person name="Jiang F."/>
            <person name="Liu H."/>
            <person name="Zhao H."/>
            <person name="Xu D."/>
            <person name="Zhang Y."/>
        </authorList>
    </citation>
    <scope>NUCLEOTIDE SEQUENCE [LARGE SCALE GENOMIC DNA]</scope>
    <source>
        <strain evidence="2">cv. Punajuju</strain>
        <tissue evidence="1">Leaves</tissue>
    </source>
</reference>
<evidence type="ECO:0000313" key="2">
    <source>
        <dbReference type="Proteomes" id="UP001055811"/>
    </source>
</evidence>
<proteinExistence type="predicted"/>
<gene>
    <name evidence="1" type="ORF">L2E82_49871</name>
</gene>
<dbReference type="EMBL" id="CM042017">
    <property type="protein sequence ID" value="KAI3691509.1"/>
    <property type="molecule type" value="Genomic_DNA"/>
</dbReference>
<accession>A0ACB8Z2Q8</accession>
<name>A0ACB8Z2Q8_CICIN</name>
<reference evidence="2" key="1">
    <citation type="journal article" date="2022" name="Mol. Ecol. Resour.">
        <title>The genomes of chicory, endive, great burdock and yacon provide insights into Asteraceae palaeo-polyploidization history and plant inulin production.</title>
        <authorList>
            <person name="Fan W."/>
            <person name="Wang S."/>
            <person name="Wang H."/>
            <person name="Wang A."/>
            <person name="Jiang F."/>
            <person name="Liu H."/>
            <person name="Zhao H."/>
            <person name="Xu D."/>
            <person name="Zhang Y."/>
        </authorList>
    </citation>
    <scope>NUCLEOTIDE SEQUENCE [LARGE SCALE GENOMIC DNA]</scope>
    <source>
        <strain evidence="2">cv. Punajuju</strain>
    </source>
</reference>
<protein>
    <submittedName>
        <fullName evidence="1">Uncharacterized protein</fullName>
    </submittedName>
</protein>
<evidence type="ECO:0000313" key="1">
    <source>
        <dbReference type="EMBL" id="KAI3691509.1"/>
    </source>
</evidence>
<comment type="caution">
    <text evidence="1">The sequence shown here is derived from an EMBL/GenBank/DDBJ whole genome shotgun (WGS) entry which is preliminary data.</text>
</comment>